<dbReference type="Gene3D" id="3.30.70.1730">
    <property type="match status" value="1"/>
</dbReference>
<evidence type="ECO:0000256" key="4">
    <source>
        <dbReference type="ARBA" id="ARBA00035202"/>
    </source>
</evidence>
<proteinExistence type="inferred from homology"/>
<dbReference type="AlphaFoldDB" id="A0A9D1GS65"/>
<dbReference type="PANTHER" id="PTHR11560">
    <property type="entry name" value="39S RIBOSOMAL PROTEIN L10, MITOCHONDRIAL"/>
    <property type="match status" value="1"/>
</dbReference>
<evidence type="ECO:0000256" key="5">
    <source>
        <dbReference type="HAMAP-Rule" id="MF_00362"/>
    </source>
</evidence>
<dbReference type="InterPro" id="IPR001790">
    <property type="entry name" value="Ribosomal_uL10"/>
</dbReference>
<evidence type="ECO:0000256" key="1">
    <source>
        <dbReference type="ARBA" id="ARBA00008889"/>
    </source>
</evidence>
<organism evidence="6 7">
    <name type="scientific">Candidatus Faeciplasma pullistercoris</name>
    <dbReference type="NCBI Taxonomy" id="2840800"/>
    <lineage>
        <taxon>Bacteria</taxon>
        <taxon>Bacillati</taxon>
        <taxon>Bacillota</taxon>
        <taxon>Clostridia</taxon>
        <taxon>Eubacteriales</taxon>
        <taxon>Oscillospiraceae</taxon>
        <taxon>Oscillospiraceae incertae sedis</taxon>
        <taxon>Candidatus Faeciplasma</taxon>
    </lineage>
</organism>
<sequence>MPNANVLNQKKAKVAEIVELLKGSTAGVLVDYSGITVEDDTKLRKELREAGVRYFVEKNTLLKLAMNETGYEGLTGVLNGTTAIAVSDDETAAARILGKYAEDHENFKLKAGYIGSEVFDAAGVMALSKIPSKNDLLAQLVGSLQGPIQKLAATLAAVADSKEGEAA</sequence>
<dbReference type="Gene3D" id="6.10.250.290">
    <property type="match status" value="1"/>
</dbReference>
<gene>
    <name evidence="5" type="primary">rplJ</name>
    <name evidence="6" type="ORF">IAC39_01215</name>
</gene>
<evidence type="ECO:0000256" key="2">
    <source>
        <dbReference type="ARBA" id="ARBA00022980"/>
    </source>
</evidence>
<dbReference type="HAMAP" id="MF_00362">
    <property type="entry name" value="Ribosomal_uL10"/>
    <property type="match status" value="1"/>
</dbReference>
<dbReference type="GO" id="GO:0070180">
    <property type="term" value="F:large ribosomal subunit rRNA binding"/>
    <property type="evidence" value="ECO:0007669"/>
    <property type="project" value="UniProtKB-UniRule"/>
</dbReference>
<dbReference type="CDD" id="cd05797">
    <property type="entry name" value="Ribosomal_L10"/>
    <property type="match status" value="1"/>
</dbReference>
<dbReference type="Pfam" id="PF00466">
    <property type="entry name" value="Ribosomal_L10"/>
    <property type="match status" value="1"/>
</dbReference>
<dbReference type="GO" id="GO:1990904">
    <property type="term" value="C:ribonucleoprotein complex"/>
    <property type="evidence" value="ECO:0007669"/>
    <property type="project" value="UniProtKB-KW"/>
</dbReference>
<evidence type="ECO:0000313" key="7">
    <source>
        <dbReference type="Proteomes" id="UP000824136"/>
    </source>
</evidence>
<dbReference type="GO" id="GO:0006412">
    <property type="term" value="P:translation"/>
    <property type="evidence" value="ECO:0007669"/>
    <property type="project" value="UniProtKB-UniRule"/>
</dbReference>
<dbReference type="Proteomes" id="UP000824136">
    <property type="component" value="Unassembled WGS sequence"/>
</dbReference>
<dbReference type="InterPro" id="IPR022973">
    <property type="entry name" value="Ribosomal_uL10_bac"/>
</dbReference>
<dbReference type="InterPro" id="IPR043141">
    <property type="entry name" value="Ribosomal_uL10-like_sf"/>
</dbReference>
<dbReference type="GO" id="GO:0005840">
    <property type="term" value="C:ribosome"/>
    <property type="evidence" value="ECO:0007669"/>
    <property type="project" value="UniProtKB-KW"/>
</dbReference>
<keyword evidence="2 5" id="KW-0689">Ribosomal protein</keyword>
<reference evidence="6" key="2">
    <citation type="journal article" date="2021" name="PeerJ">
        <title>Extensive microbial diversity within the chicken gut microbiome revealed by metagenomics and culture.</title>
        <authorList>
            <person name="Gilroy R."/>
            <person name="Ravi A."/>
            <person name="Getino M."/>
            <person name="Pursley I."/>
            <person name="Horton D.L."/>
            <person name="Alikhan N.F."/>
            <person name="Baker D."/>
            <person name="Gharbi K."/>
            <person name="Hall N."/>
            <person name="Watson M."/>
            <person name="Adriaenssens E.M."/>
            <person name="Foster-Nyarko E."/>
            <person name="Jarju S."/>
            <person name="Secka A."/>
            <person name="Antonio M."/>
            <person name="Oren A."/>
            <person name="Chaudhuri R.R."/>
            <person name="La Ragione R."/>
            <person name="Hildebrand F."/>
            <person name="Pallen M.J."/>
        </authorList>
    </citation>
    <scope>NUCLEOTIDE SEQUENCE</scope>
    <source>
        <strain evidence="6">CHK33-4379</strain>
    </source>
</reference>
<keyword evidence="3 5" id="KW-0687">Ribonucleoprotein</keyword>
<protein>
    <recommendedName>
        <fullName evidence="4 5">Large ribosomal subunit protein uL10</fullName>
    </recommendedName>
</protein>
<accession>A0A9D1GS65</accession>
<comment type="subunit">
    <text evidence="5">Part of the ribosomal stalk of the 50S ribosomal subunit. The N-terminus interacts with L11 and the large rRNA to form the base of the stalk. The C-terminus forms an elongated spine to which L12 dimers bind in a sequential fashion forming a multimeric L10(L12)X complex.</text>
</comment>
<evidence type="ECO:0000256" key="3">
    <source>
        <dbReference type="ARBA" id="ARBA00023274"/>
    </source>
</evidence>
<dbReference type="InterPro" id="IPR047865">
    <property type="entry name" value="Ribosomal_uL10_bac_type"/>
</dbReference>
<dbReference type="EMBL" id="DVLL01000005">
    <property type="protein sequence ID" value="HIT58334.1"/>
    <property type="molecule type" value="Genomic_DNA"/>
</dbReference>
<reference evidence="6" key="1">
    <citation type="submission" date="2020-10" db="EMBL/GenBank/DDBJ databases">
        <authorList>
            <person name="Gilroy R."/>
        </authorList>
    </citation>
    <scope>NUCLEOTIDE SEQUENCE</scope>
    <source>
        <strain evidence="6">CHK33-4379</strain>
    </source>
</reference>
<comment type="caution">
    <text evidence="6">The sequence shown here is derived from an EMBL/GenBank/DDBJ whole genome shotgun (WGS) entry which is preliminary data.</text>
</comment>
<dbReference type="SUPFAM" id="SSF160369">
    <property type="entry name" value="Ribosomal protein L10-like"/>
    <property type="match status" value="1"/>
</dbReference>
<dbReference type="NCBIfam" id="NF000955">
    <property type="entry name" value="PRK00099.1-1"/>
    <property type="match status" value="1"/>
</dbReference>
<keyword evidence="5" id="KW-0694">RNA-binding</keyword>
<comment type="similarity">
    <text evidence="1 5">Belongs to the universal ribosomal protein uL10 family.</text>
</comment>
<keyword evidence="5" id="KW-0699">rRNA-binding</keyword>
<comment type="function">
    <text evidence="5">Forms part of the ribosomal stalk, playing a central role in the interaction of the ribosome with GTP-bound translation factors.</text>
</comment>
<name>A0A9D1GS65_9FIRM</name>
<evidence type="ECO:0000313" key="6">
    <source>
        <dbReference type="EMBL" id="HIT58334.1"/>
    </source>
</evidence>